<dbReference type="AlphaFoldDB" id="A0A0F9KHX1"/>
<accession>A0A0F9KHX1</accession>
<sequence length="70" mass="8450">MSEQAREAERRLIQEHPPEGRHPITREDTIILIRMMHRFVQLCEHGSGCAECRELYRLERKLTELYKEKT</sequence>
<dbReference type="EMBL" id="LAZR01009162">
    <property type="protein sequence ID" value="KKM74306.1"/>
    <property type="molecule type" value="Genomic_DNA"/>
</dbReference>
<proteinExistence type="predicted"/>
<organism evidence="2">
    <name type="scientific">marine sediment metagenome</name>
    <dbReference type="NCBI Taxonomy" id="412755"/>
    <lineage>
        <taxon>unclassified sequences</taxon>
        <taxon>metagenomes</taxon>
        <taxon>ecological metagenomes</taxon>
    </lineage>
</organism>
<protein>
    <submittedName>
        <fullName evidence="2">Uncharacterized protein</fullName>
    </submittedName>
</protein>
<gene>
    <name evidence="2" type="ORF">LCGC14_1401700</name>
</gene>
<comment type="caution">
    <text evidence="2">The sequence shown here is derived from an EMBL/GenBank/DDBJ whole genome shotgun (WGS) entry which is preliminary data.</text>
</comment>
<evidence type="ECO:0000313" key="2">
    <source>
        <dbReference type="EMBL" id="KKM74306.1"/>
    </source>
</evidence>
<feature type="region of interest" description="Disordered" evidence="1">
    <location>
        <begin position="1"/>
        <end position="25"/>
    </location>
</feature>
<evidence type="ECO:0000256" key="1">
    <source>
        <dbReference type="SAM" id="MobiDB-lite"/>
    </source>
</evidence>
<reference evidence="2" key="1">
    <citation type="journal article" date="2015" name="Nature">
        <title>Complex archaea that bridge the gap between prokaryotes and eukaryotes.</title>
        <authorList>
            <person name="Spang A."/>
            <person name="Saw J.H."/>
            <person name="Jorgensen S.L."/>
            <person name="Zaremba-Niedzwiedzka K."/>
            <person name="Martijn J."/>
            <person name="Lind A.E."/>
            <person name="van Eijk R."/>
            <person name="Schleper C."/>
            <person name="Guy L."/>
            <person name="Ettema T.J."/>
        </authorList>
    </citation>
    <scope>NUCLEOTIDE SEQUENCE</scope>
</reference>
<name>A0A0F9KHX1_9ZZZZ</name>